<name>A0A9N9JYL5_9GLOM</name>
<reference evidence="2" key="1">
    <citation type="submission" date="2021-06" db="EMBL/GenBank/DDBJ databases">
        <authorList>
            <person name="Kallberg Y."/>
            <person name="Tangrot J."/>
            <person name="Rosling A."/>
        </authorList>
    </citation>
    <scope>NUCLEOTIDE SEQUENCE</scope>
    <source>
        <strain evidence="2">IN212</strain>
    </source>
</reference>
<feature type="compositionally biased region" description="Basic and acidic residues" evidence="1">
    <location>
        <begin position="51"/>
        <end position="61"/>
    </location>
</feature>
<comment type="caution">
    <text evidence="2">The sequence shown here is derived from an EMBL/GenBank/DDBJ whole genome shotgun (WGS) entry which is preliminary data.</text>
</comment>
<keyword evidence="3" id="KW-1185">Reference proteome</keyword>
<evidence type="ECO:0000256" key="1">
    <source>
        <dbReference type="SAM" id="MobiDB-lite"/>
    </source>
</evidence>
<evidence type="ECO:0000313" key="3">
    <source>
        <dbReference type="Proteomes" id="UP000789396"/>
    </source>
</evidence>
<proteinExistence type="predicted"/>
<organism evidence="2 3">
    <name type="scientific">Racocetra fulgida</name>
    <dbReference type="NCBI Taxonomy" id="60492"/>
    <lineage>
        <taxon>Eukaryota</taxon>
        <taxon>Fungi</taxon>
        <taxon>Fungi incertae sedis</taxon>
        <taxon>Mucoromycota</taxon>
        <taxon>Glomeromycotina</taxon>
        <taxon>Glomeromycetes</taxon>
        <taxon>Diversisporales</taxon>
        <taxon>Gigasporaceae</taxon>
        <taxon>Racocetra</taxon>
    </lineage>
</organism>
<feature type="compositionally biased region" description="Low complexity" evidence="1">
    <location>
        <begin position="35"/>
        <end position="50"/>
    </location>
</feature>
<protein>
    <submittedName>
        <fullName evidence="2">2240_t:CDS:1</fullName>
    </submittedName>
</protein>
<dbReference type="EMBL" id="CAJVPZ010075143">
    <property type="protein sequence ID" value="CAG8803652.1"/>
    <property type="molecule type" value="Genomic_DNA"/>
</dbReference>
<feature type="region of interest" description="Disordered" evidence="1">
    <location>
        <begin position="33"/>
        <end position="61"/>
    </location>
</feature>
<gene>
    <name evidence="2" type="ORF">RFULGI_LOCUS17998</name>
</gene>
<dbReference type="AlphaFoldDB" id="A0A9N9JYL5"/>
<feature type="non-terminal residue" evidence="2">
    <location>
        <position position="61"/>
    </location>
</feature>
<dbReference type="Proteomes" id="UP000789396">
    <property type="component" value="Unassembled WGS sequence"/>
</dbReference>
<evidence type="ECO:0000313" key="2">
    <source>
        <dbReference type="EMBL" id="CAG8803652.1"/>
    </source>
</evidence>
<accession>A0A9N9JYL5</accession>
<sequence>MGKEKRLPKAEITEKFITKAIAGVIAALKSKGKGLELSSSSFSSASTTSSKDNRGRSDSES</sequence>